<dbReference type="AlphaFoldDB" id="A0A6L2Q295"/>
<evidence type="ECO:0000256" key="1">
    <source>
        <dbReference type="SAM" id="MobiDB-lite"/>
    </source>
</evidence>
<dbReference type="InterPro" id="IPR036116">
    <property type="entry name" value="FN3_sf"/>
</dbReference>
<sequence>TELVRGNTAEGIQLTEHHVSYRTSDVVAGNSNFITLKNLEPGTQYQVTVIAVKGGKRYRSRPTVFLTMEHPDPPNTSAQHHPDSIITGVTTTPPSNGEDPPISKNPQQNIQVRGVEVGIVLLVLVVWIAAIALFFNRWGKIRMLLPYQPDYKEQLKVPGSGACAVAAGGPCTGQQHGSSQGCPQHHHWSSHQHFDLDQWPSPLTHPASRPRVNSAVYISSAVGAGGHDSEFGRLQPFRSELWRKSRSAENIPLSGMDTLQHPRHSVGGTNMIPAVLPVLSVSGPSPPEQELDHHF</sequence>
<evidence type="ECO:0000256" key="2">
    <source>
        <dbReference type="SAM" id="Phobius"/>
    </source>
</evidence>
<comment type="caution">
    <text evidence="5">The sequence shown here is derived from an EMBL/GenBank/DDBJ whole genome shotgun (WGS) entry which is preliminary data.</text>
</comment>
<evidence type="ECO:0000313" key="5">
    <source>
        <dbReference type="EMBL" id="GFG38929.1"/>
    </source>
</evidence>
<evidence type="ECO:0000259" key="3">
    <source>
        <dbReference type="Pfam" id="PF00041"/>
    </source>
</evidence>
<dbReference type="InParanoid" id="A0A6L2Q295"/>
<keyword evidence="2" id="KW-1133">Transmembrane helix</keyword>
<keyword evidence="2" id="KW-0472">Membrane</keyword>
<feature type="domain" description="Fibronectin type-III" evidence="3">
    <location>
        <begin position="14"/>
        <end position="63"/>
    </location>
</feature>
<feature type="non-terminal residue" evidence="5">
    <location>
        <position position="1"/>
    </location>
</feature>
<feature type="transmembrane region" description="Helical" evidence="2">
    <location>
        <begin position="117"/>
        <end position="135"/>
    </location>
</feature>
<evidence type="ECO:0000259" key="4">
    <source>
        <dbReference type="Pfam" id="PF16066"/>
    </source>
</evidence>
<organism evidence="5 6">
    <name type="scientific">Coptotermes formosanus</name>
    <name type="common">Formosan subterranean termite</name>
    <dbReference type="NCBI Taxonomy" id="36987"/>
    <lineage>
        <taxon>Eukaryota</taxon>
        <taxon>Metazoa</taxon>
        <taxon>Ecdysozoa</taxon>
        <taxon>Arthropoda</taxon>
        <taxon>Hexapoda</taxon>
        <taxon>Insecta</taxon>
        <taxon>Pterygota</taxon>
        <taxon>Neoptera</taxon>
        <taxon>Polyneoptera</taxon>
        <taxon>Dictyoptera</taxon>
        <taxon>Blattodea</taxon>
        <taxon>Blattoidea</taxon>
        <taxon>Termitoidae</taxon>
        <taxon>Rhinotermitidae</taxon>
        <taxon>Coptotermes</taxon>
    </lineage>
</organism>
<evidence type="ECO:0000313" key="6">
    <source>
        <dbReference type="Proteomes" id="UP000502823"/>
    </source>
</evidence>
<dbReference type="InterPro" id="IPR003961">
    <property type="entry name" value="FN3_dom"/>
</dbReference>
<proteinExistence type="predicted"/>
<dbReference type="InterPro" id="IPR032073">
    <property type="entry name" value="FNDC5_C"/>
</dbReference>
<protein>
    <recommendedName>
        <fullName evidence="7">Fibronectin type-III domain-containing protein</fullName>
    </recommendedName>
</protein>
<keyword evidence="2" id="KW-0812">Transmembrane</keyword>
<dbReference type="CDD" id="cd00063">
    <property type="entry name" value="FN3"/>
    <property type="match status" value="1"/>
</dbReference>
<accession>A0A6L2Q295</accession>
<dbReference type="Pfam" id="PF16066">
    <property type="entry name" value="DUF4808"/>
    <property type="match status" value="1"/>
</dbReference>
<gene>
    <name evidence="5" type="ORF">Cfor_11085</name>
</gene>
<dbReference type="Gene3D" id="2.60.40.10">
    <property type="entry name" value="Immunoglobulins"/>
    <property type="match status" value="1"/>
</dbReference>
<name>A0A6L2Q295_COPFO</name>
<keyword evidence="6" id="KW-1185">Reference proteome</keyword>
<feature type="region of interest" description="Disordered" evidence="1">
    <location>
        <begin position="70"/>
        <end position="105"/>
    </location>
</feature>
<dbReference type="Proteomes" id="UP000502823">
    <property type="component" value="Unassembled WGS sequence"/>
</dbReference>
<dbReference type="EMBL" id="BLKM01000836">
    <property type="protein sequence ID" value="GFG38929.1"/>
    <property type="molecule type" value="Genomic_DNA"/>
</dbReference>
<feature type="domain" description="Fibronectin type III" evidence="4">
    <location>
        <begin position="112"/>
        <end position="221"/>
    </location>
</feature>
<reference evidence="6" key="1">
    <citation type="submission" date="2020-01" db="EMBL/GenBank/DDBJ databases">
        <title>Draft genome sequence of the Termite Coptotermes fromosanus.</title>
        <authorList>
            <person name="Itakura S."/>
            <person name="Yosikawa Y."/>
            <person name="Umezawa K."/>
        </authorList>
    </citation>
    <scope>NUCLEOTIDE SEQUENCE [LARGE SCALE GENOMIC DNA]</scope>
</reference>
<dbReference type="PANTHER" id="PTHR21104">
    <property type="entry name" value="FIBRONECTIN TYPE III DOMAIN-CONTAINING PROTEIN"/>
    <property type="match status" value="1"/>
</dbReference>
<dbReference type="OrthoDB" id="9949424at2759"/>
<dbReference type="PANTHER" id="PTHR21104:SF2">
    <property type="entry name" value="FIBRONECTIN TYPE-III DOMAIN-CONTAINING PROTEIN"/>
    <property type="match status" value="1"/>
</dbReference>
<evidence type="ECO:0008006" key="7">
    <source>
        <dbReference type="Google" id="ProtNLM"/>
    </source>
</evidence>
<dbReference type="Pfam" id="PF00041">
    <property type="entry name" value="fn3"/>
    <property type="match status" value="1"/>
</dbReference>
<dbReference type="InterPro" id="IPR013783">
    <property type="entry name" value="Ig-like_fold"/>
</dbReference>
<dbReference type="SUPFAM" id="SSF49265">
    <property type="entry name" value="Fibronectin type III"/>
    <property type="match status" value="1"/>
</dbReference>